<reference evidence="1 2" key="1">
    <citation type="submission" date="2024-01" db="EMBL/GenBank/DDBJ databases">
        <title>New evidence supports the origin of RcGTA from prophage.</title>
        <authorList>
            <person name="Xu Y."/>
            <person name="Liu B."/>
            <person name="Chen F."/>
        </authorList>
    </citation>
    <scope>NUCLEOTIDE SEQUENCE [LARGE SCALE GENOMIC DNA]</scope>
    <source>
        <strain evidence="1 2">CBW1107-2</strain>
    </source>
</reference>
<comment type="caution">
    <text evidence="1">The sequence shown here is derived from an EMBL/GenBank/DDBJ whole genome shotgun (WGS) entry which is preliminary data.</text>
</comment>
<dbReference type="RefSeq" id="WP_368805146.1">
    <property type="nucleotide sequence ID" value="NZ_JAZHFV010000013.1"/>
</dbReference>
<gene>
    <name evidence="1" type="ORF">V1479_24440</name>
</gene>
<protein>
    <submittedName>
        <fullName evidence="1">Uncharacterized protein</fullName>
    </submittedName>
</protein>
<dbReference type="Proteomes" id="UP001559025">
    <property type="component" value="Unassembled WGS sequence"/>
</dbReference>
<proteinExistence type="predicted"/>
<sequence length="42" mass="4639">MATARSGTALSMDGYNFCSFSDDLRDLTLDDRGVFLNMVGKF</sequence>
<evidence type="ECO:0000313" key="2">
    <source>
        <dbReference type="Proteomes" id="UP001559025"/>
    </source>
</evidence>
<organism evidence="1 2">
    <name type="scientific">Neoaquamicrobium sediminum</name>
    <dbReference type="NCBI Taxonomy" id="1849104"/>
    <lineage>
        <taxon>Bacteria</taxon>
        <taxon>Pseudomonadati</taxon>
        <taxon>Pseudomonadota</taxon>
        <taxon>Alphaproteobacteria</taxon>
        <taxon>Hyphomicrobiales</taxon>
        <taxon>Phyllobacteriaceae</taxon>
        <taxon>Neoaquamicrobium</taxon>
    </lineage>
</organism>
<keyword evidence="2" id="KW-1185">Reference proteome</keyword>
<dbReference type="EMBL" id="JAZHFV010000013">
    <property type="protein sequence ID" value="MEX4010462.1"/>
    <property type="molecule type" value="Genomic_DNA"/>
</dbReference>
<evidence type="ECO:0000313" key="1">
    <source>
        <dbReference type="EMBL" id="MEX4010462.1"/>
    </source>
</evidence>
<name>A0ABV3X0I9_9HYPH</name>
<accession>A0ABV3X0I9</accession>